<evidence type="ECO:0000313" key="2">
    <source>
        <dbReference type="EMBL" id="KXZ47905.1"/>
    </source>
</evidence>
<protein>
    <submittedName>
        <fullName evidence="2">Uncharacterized protein</fullName>
    </submittedName>
</protein>
<sequence>MIQIPAYVTEMRCDKGLAPITRRWKQVEARARNAPPDTRAAAALDWIKPCVDTGVVSWLSRVFNLIPAKMSRVEDSDASLGARRNAVSSLKACGPSAFMLLEHLVDQLRNLLAADDAQQKARVQQQVTPLLLARDFMAAAAAAFRAWTLFTAYLALHPTREALEAGGGYDASSCFDVAAGTQSNIAMCACTYSRFGMSLLCCHLSACGVPTEYSAGAAAARLPARLPAPIAEIIDALCSSGLVPAAAGMVLQAPLVDPLPSQRSLEHSAAEVRAASGDLAQVLFALYNLRMRLIIWLGCTSAPVVALGRLLGSREVTALRHAMLQRLAAHGGLQPPPPAGEAEAAEAGAPKARAWWLTHLELQRGAVVNVHAAGGDGGGDGSGKDTVGWLEGSHCFTVLVSLGFWRWMGRGMIPSHLHGSLPPPLGAPPPLALARLAARTAEAICRLYRGQGLGGAYGPGAPEWLFARNAGLMSMFDFSVEAEAAPEAEARACLPHWLEAAAWGLALGGEALAGAVERRGGVKPNIQPGNDLAAHAQIGREAEGLSQLLQAVSKLTVHPERGVRGLSEQARADLSDRLHRADLGASLDRTLRLALTLVDRVATPGAAEWERSAAKELRSTACKIAALLHSQLLPMLKSDRTASGVRDGASAAGSDGDDASGVLVTAAKRAFALARQLEELTESGGGGGALQHQLEALLTPASNVLKIVVHGVFPLWHQLQQRQQKPAAEDGPTPDGGPGAAAAGACPLSCLRF</sequence>
<dbReference type="Proteomes" id="UP000075714">
    <property type="component" value="Unassembled WGS sequence"/>
</dbReference>
<organism evidence="2 3">
    <name type="scientific">Gonium pectorale</name>
    <name type="common">Green alga</name>
    <dbReference type="NCBI Taxonomy" id="33097"/>
    <lineage>
        <taxon>Eukaryota</taxon>
        <taxon>Viridiplantae</taxon>
        <taxon>Chlorophyta</taxon>
        <taxon>core chlorophytes</taxon>
        <taxon>Chlorophyceae</taxon>
        <taxon>CS clade</taxon>
        <taxon>Chlamydomonadales</taxon>
        <taxon>Volvocaceae</taxon>
        <taxon>Gonium</taxon>
    </lineage>
</organism>
<name>A0A150GEA0_GONPE</name>
<evidence type="ECO:0000256" key="1">
    <source>
        <dbReference type="SAM" id="MobiDB-lite"/>
    </source>
</evidence>
<proteinExistence type="predicted"/>
<comment type="caution">
    <text evidence="2">The sequence shown here is derived from an EMBL/GenBank/DDBJ whole genome shotgun (WGS) entry which is preliminary data.</text>
</comment>
<feature type="region of interest" description="Disordered" evidence="1">
    <location>
        <begin position="721"/>
        <end position="742"/>
    </location>
</feature>
<keyword evidence="3" id="KW-1185">Reference proteome</keyword>
<reference evidence="3" key="1">
    <citation type="journal article" date="2016" name="Nat. Commun.">
        <title>The Gonium pectorale genome demonstrates co-option of cell cycle regulation during the evolution of multicellularity.</title>
        <authorList>
            <person name="Hanschen E.R."/>
            <person name="Marriage T.N."/>
            <person name="Ferris P.J."/>
            <person name="Hamaji T."/>
            <person name="Toyoda A."/>
            <person name="Fujiyama A."/>
            <person name="Neme R."/>
            <person name="Noguchi H."/>
            <person name="Minakuchi Y."/>
            <person name="Suzuki M."/>
            <person name="Kawai-Toyooka H."/>
            <person name="Smith D.R."/>
            <person name="Sparks H."/>
            <person name="Anderson J."/>
            <person name="Bakaric R."/>
            <person name="Luria V."/>
            <person name="Karger A."/>
            <person name="Kirschner M.W."/>
            <person name="Durand P.M."/>
            <person name="Michod R.E."/>
            <person name="Nozaki H."/>
            <person name="Olson B.J."/>
        </authorList>
    </citation>
    <scope>NUCLEOTIDE SEQUENCE [LARGE SCALE GENOMIC DNA]</scope>
    <source>
        <strain evidence="3">NIES-2863</strain>
    </source>
</reference>
<dbReference type="EMBL" id="LSYV01000033">
    <property type="protein sequence ID" value="KXZ47905.1"/>
    <property type="molecule type" value="Genomic_DNA"/>
</dbReference>
<dbReference type="AlphaFoldDB" id="A0A150GEA0"/>
<gene>
    <name evidence="2" type="ORF">GPECTOR_32g518</name>
</gene>
<accession>A0A150GEA0</accession>
<evidence type="ECO:0000313" key="3">
    <source>
        <dbReference type="Proteomes" id="UP000075714"/>
    </source>
</evidence>